<dbReference type="GO" id="GO:0030729">
    <property type="term" value="F:acetoacetate-CoA ligase activity"/>
    <property type="evidence" value="ECO:0007669"/>
    <property type="project" value="TreeGrafter"/>
</dbReference>
<organism evidence="1 2">
    <name type="scientific">Larinioides sclopetarius</name>
    <dbReference type="NCBI Taxonomy" id="280406"/>
    <lineage>
        <taxon>Eukaryota</taxon>
        <taxon>Metazoa</taxon>
        <taxon>Ecdysozoa</taxon>
        <taxon>Arthropoda</taxon>
        <taxon>Chelicerata</taxon>
        <taxon>Arachnida</taxon>
        <taxon>Araneae</taxon>
        <taxon>Araneomorphae</taxon>
        <taxon>Entelegynae</taxon>
        <taxon>Araneoidea</taxon>
        <taxon>Araneidae</taxon>
        <taxon>Larinioides</taxon>
    </lineage>
</organism>
<name>A0AAV2ASB6_9ARAC</name>
<gene>
    <name evidence="1" type="ORF">LARSCL_LOCUS14442</name>
</gene>
<dbReference type="AlphaFoldDB" id="A0AAV2ASB6"/>
<evidence type="ECO:0000313" key="1">
    <source>
        <dbReference type="EMBL" id="CAL1286792.1"/>
    </source>
</evidence>
<feature type="non-terminal residue" evidence="1">
    <location>
        <position position="139"/>
    </location>
</feature>
<keyword evidence="2" id="KW-1185">Reference proteome</keyword>
<accession>A0AAV2ASB6</accession>
<proteinExistence type="predicted"/>
<evidence type="ECO:0000313" key="2">
    <source>
        <dbReference type="Proteomes" id="UP001497382"/>
    </source>
</evidence>
<dbReference type="Proteomes" id="UP001497382">
    <property type="component" value="Unassembled WGS sequence"/>
</dbReference>
<sequence length="139" mass="16224">MNGHTNGTNGVIGSKGRKGLVDIIASDTRCTWNGKVENSEMDKFRGVINKKYDLKLRNYWDLHAWSVKNYQKFWEEMWNYYGVIYSKPYTEIYSCVVQPRGLLAKAFYSCLMSFRKADSKQNKVYKCEWRKMSVPCSSG</sequence>
<dbReference type="InterPro" id="IPR042099">
    <property type="entry name" value="ANL_N_sf"/>
</dbReference>
<protein>
    <recommendedName>
        <fullName evidence="3">Acetyl-coenzyme A synthetase N-terminal domain-containing protein</fullName>
    </recommendedName>
</protein>
<dbReference type="EMBL" id="CAXIEN010000208">
    <property type="protein sequence ID" value="CAL1286792.1"/>
    <property type="molecule type" value="Genomic_DNA"/>
</dbReference>
<reference evidence="1 2" key="1">
    <citation type="submission" date="2024-04" db="EMBL/GenBank/DDBJ databases">
        <authorList>
            <person name="Rising A."/>
            <person name="Reimegard J."/>
            <person name="Sonavane S."/>
            <person name="Akerstrom W."/>
            <person name="Nylinder S."/>
            <person name="Hedman E."/>
            <person name="Kallberg Y."/>
        </authorList>
    </citation>
    <scope>NUCLEOTIDE SEQUENCE [LARGE SCALE GENOMIC DNA]</scope>
</reference>
<comment type="caution">
    <text evidence="1">The sequence shown here is derived from an EMBL/GenBank/DDBJ whole genome shotgun (WGS) entry which is preliminary data.</text>
</comment>
<dbReference type="PANTHER" id="PTHR42921">
    <property type="entry name" value="ACETOACETYL-COA SYNTHETASE"/>
    <property type="match status" value="1"/>
</dbReference>
<dbReference type="Gene3D" id="3.40.50.12780">
    <property type="entry name" value="N-terminal domain of ligase-like"/>
    <property type="match status" value="1"/>
</dbReference>
<dbReference type="PANTHER" id="PTHR42921:SF1">
    <property type="entry name" value="ACETOACETYL-COA SYNTHETASE"/>
    <property type="match status" value="1"/>
</dbReference>
<evidence type="ECO:0008006" key="3">
    <source>
        <dbReference type="Google" id="ProtNLM"/>
    </source>
</evidence>